<protein>
    <submittedName>
        <fullName evidence="2">Group II intron reverse transcriptase/maturase</fullName>
    </submittedName>
</protein>
<evidence type="ECO:0000313" key="3">
    <source>
        <dbReference type="Proteomes" id="UP000531594"/>
    </source>
</evidence>
<accession>A0A7X0HW59</accession>
<dbReference type="InterPro" id="IPR043502">
    <property type="entry name" value="DNA/RNA_pol_sf"/>
</dbReference>
<dbReference type="EMBL" id="JACHGK010000040">
    <property type="protein sequence ID" value="MBB6447997.1"/>
    <property type="molecule type" value="Genomic_DNA"/>
</dbReference>
<keyword evidence="2" id="KW-0808">Transferase</keyword>
<dbReference type="Gene3D" id="1.10.30.50">
    <property type="match status" value="1"/>
</dbReference>
<dbReference type="GO" id="GO:0003964">
    <property type="term" value="F:RNA-directed DNA polymerase activity"/>
    <property type="evidence" value="ECO:0007669"/>
    <property type="project" value="UniProtKB-KW"/>
</dbReference>
<name>A0A7X0HW59_9BACI</name>
<dbReference type="PROSITE" id="PS50878">
    <property type="entry name" value="RT_POL"/>
    <property type="match status" value="1"/>
</dbReference>
<dbReference type="NCBIfam" id="TIGR04416">
    <property type="entry name" value="group_II_RT_mat"/>
    <property type="match status" value="1"/>
</dbReference>
<dbReference type="Pfam" id="PF00078">
    <property type="entry name" value="RVT_1"/>
    <property type="match status" value="1"/>
</dbReference>
<sequence>MQTTLRTWDYYSLTNVFTDLHEKAKEGTVFKNLYDLIVSRENILLAYRTIKSNTGSKTAGTDKRTIDDIKAMTEFEIVTLIKTKLENYNPKKVRRVLIPKPNGKERPLGIPCIIDRIIQQCFKQILEPIAEAKFYKHSYGFRPLRSTHHAMARVQSLINLSGLHYVVDIDIKGFFDNINHTILMKQLWNMGIQDRKVLRLIGKMLKAEIDGEGIPKKGTPQGGIISPLLSNIVLNDLDQWVAGQWENFETVRKYNQNQAKYSALKKTNLKEGYIVRYADDFKILCRDSDTAYKWYHSVRLYLKERLKLDISLEKSKVVNLKKKQSEFLGFTIKSVPKKNKWVANTGVNAKKRLQLKARYKELIKQIQKSPTSKNTLAFNSFIMGIHNYFKKATHVSIEFSQLAYELMHFTKNRLKGISKYGYPGNAPPTFKKFYTTKRKTYCINGIYLYPLSNVRTSNNMNFSQTITPFTCEGRQIIYNKIKGDVQSELTVLMKSSISDRSVEYMDNRLSRYSMKMGKCEVTGNFLYAHEVHCHHKIPLSFGGTDKFNNLCILNKDIHKLVHAIKNETITTLKNLLRLSQIEIEKVNKLRKMSNLELID</sequence>
<dbReference type="CDD" id="cd00085">
    <property type="entry name" value="HNHc"/>
    <property type="match status" value="1"/>
</dbReference>
<dbReference type="SMART" id="SM00507">
    <property type="entry name" value="HNHc"/>
    <property type="match status" value="1"/>
</dbReference>
<feature type="domain" description="Reverse transcriptase" evidence="1">
    <location>
        <begin position="79"/>
        <end position="332"/>
    </location>
</feature>
<evidence type="ECO:0000259" key="1">
    <source>
        <dbReference type="PROSITE" id="PS50878"/>
    </source>
</evidence>
<gene>
    <name evidence="2" type="ORF">HNR53_004723</name>
</gene>
<dbReference type="RefSeq" id="WP_184530455.1">
    <property type="nucleotide sequence ID" value="NZ_JACHGK010000040.1"/>
</dbReference>
<dbReference type="AlphaFoldDB" id="A0A7X0HW59"/>
<keyword evidence="3" id="KW-1185">Reference proteome</keyword>
<dbReference type="Proteomes" id="UP000531594">
    <property type="component" value="Unassembled WGS sequence"/>
</dbReference>
<keyword evidence="2" id="KW-0548">Nucleotidyltransferase</keyword>
<dbReference type="InterPro" id="IPR000477">
    <property type="entry name" value="RT_dom"/>
</dbReference>
<dbReference type="InterPro" id="IPR030931">
    <property type="entry name" value="Group_II_RT_mat"/>
</dbReference>
<keyword evidence="2" id="KW-0695">RNA-directed DNA polymerase</keyword>
<dbReference type="CDD" id="cd01651">
    <property type="entry name" value="RT_G2_intron"/>
    <property type="match status" value="1"/>
</dbReference>
<comment type="caution">
    <text evidence="2">The sequence shown here is derived from an EMBL/GenBank/DDBJ whole genome shotgun (WGS) entry which is preliminary data.</text>
</comment>
<dbReference type="PANTHER" id="PTHR34047:SF8">
    <property type="entry name" value="PROTEIN YKFC"/>
    <property type="match status" value="1"/>
</dbReference>
<dbReference type="PANTHER" id="PTHR34047">
    <property type="entry name" value="NUCLEAR INTRON MATURASE 1, MITOCHONDRIAL-RELATED"/>
    <property type="match status" value="1"/>
</dbReference>
<evidence type="ECO:0000313" key="2">
    <source>
        <dbReference type="EMBL" id="MBB6447997.1"/>
    </source>
</evidence>
<dbReference type="SUPFAM" id="SSF56672">
    <property type="entry name" value="DNA/RNA polymerases"/>
    <property type="match status" value="1"/>
</dbReference>
<dbReference type="InterPro" id="IPR051083">
    <property type="entry name" value="GrpII_Intron_Splice-Mob/Def"/>
</dbReference>
<proteinExistence type="predicted"/>
<reference evidence="2 3" key="1">
    <citation type="submission" date="2020-08" db="EMBL/GenBank/DDBJ databases">
        <title>Genomic Encyclopedia of Type Strains, Phase IV (KMG-IV): sequencing the most valuable type-strain genomes for metagenomic binning, comparative biology and taxonomic classification.</title>
        <authorList>
            <person name="Goeker M."/>
        </authorList>
    </citation>
    <scope>NUCLEOTIDE SEQUENCE [LARGE SCALE GENOMIC DNA]</scope>
    <source>
        <strain evidence="2 3">DSM 5391</strain>
    </source>
</reference>
<dbReference type="InterPro" id="IPR003615">
    <property type="entry name" value="HNH_nuc"/>
</dbReference>
<organism evidence="2 3">
    <name type="scientific">Bacillus benzoevorans</name>
    <dbReference type="NCBI Taxonomy" id="1456"/>
    <lineage>
        <taxon>Bacteria</taxon>
        <taxon>Bacillati</taxon>
        <taxon>Bacillota</taxon>
        <taxon>Bacilli</taxon>
        <taxon>Bacillales</taxon>
        <taxon>Bacillaceae</taxon>
        <taxon>Bacillus</taxon>
    </lineage>
</organism>